<comment type="caution">
    <text evidence="1">The sequence shown here is derived from an EMBL/GenBank/DDBJ whole genome shotgun (WGS) entry which is preliminary data.</text>
</comment>
<dbReference type="GO" id="GO:0006355">
    <property type="term" value="P:regulation of DNA-templated transcription"/>
    <property type="evidence" value="ECO:0007669"/>
    <property type="project" value="InterPro"/>
</dbReference>
<proteinExistence type="predicted"/>
<dbReference type="PANTHER" id="PTHR36215:SF1">
    <property type="entry name" value="BLL4998 PROTEIN"/>
    <property type="match status" value="1"/>
</dbReference>
<dbReference type="PANTHER" id="PTHR36215">
    <property type="entry name" value="BLL4998 PROTEIN"/>
    <property type="match status" value="1"/>
</dbReference>
<name>A0A811T2G2_9EURY</name>
<dbReference type="CDD" id="cd22231">
    <property type="entry name" value="RHH_NikR_HicB-like"/>
    <property type="match status" value="1"/>
</dbReference>
<reference evidence="1" key="1">
    <citation type="submission" date="2020-10" db="EMBL/GenBank/DDBJ databases">
        <authorList>
            <person name="Hahn C.J."/>
            <person name="Laso-Perez R."/>
            <person name="Vulcano F."/>
            <person name="Vaziourakis K.-M."/>
            <person name="Stokke R."/>
            <person name="Steen I.H."/>
            <person name="Teske A."/>
            <person name="Boetius A."/>
            <person name="Liebeke M."/>
            <person name="Amann R."/>
            <person name="Knittel K."/>
        </authorList>
    </citation>
    <scope>NUCLEOTIDE SEQUENCE</scope>
    <source>
        <strain evidence="1">Gfbio:e3339647-f889-4370-9287-4fb5cb688e4c:AG392D22_GoMArc1</strain>
    </source>
</reference>
<dbReference type="EMBL" id="CAJHIS010000002">
    <property type="protein sequence ID" value="CAD6491294.1"/>
    <property type="molecule type" value="Genomic_DNA"/>
</dbReference>
<evidence type="ECO:0000313" key="2">
    <source>
        <dbReference type="Proteomes" id="UP000634805"/>
    </source>
</evidence>
<dbReference type="InterPro" id="IPR013321">
    <property type="entry name" value="Arc_rbn_hlx_hlx"/>
</dbReference>
<dbReference type="AlphaFoldDB" id="A0A811T2G2"/>
<evidence type="ECO:0008006" key="3">
    <source>
        <dbReference type="Google" id="ProtNLM"/>
    </source>
</evidence>
<dbReference type="InterPro" id="IPR010985">
    <property type="entry name" value="Ribbon_hlx_hlx"/>
</dbReference>
<protein>
    <recommendedName>
        <fullName evidence="3">CopG family transcriptional regulator</fullName>
    </recommendedName>
</protein>
<dbReference type="Gene3D" id="1.10.1220.10">
    <property type="entry name" value="Met repressor-like"/>
    <property type="match status" value="1"/>
</dbReference>
<evidence type="ECO:0000313" key="1">
    <source>
        <dbReference type="EMBL" id="CAD6491294.1"/>
    </source>
</evidence>
<gene>
    <name evidence="1" type="ORF">EMLJLAPB_00112</name>
</gene>
<organism evidence="1 2">
    <name type="scientific">Candidatus Argoarchaeum ethanivorans</name>
    <dbReference type="NCBI Taxonomy" id="2608793"/>
    <lineage>
        <taxon>Archaea</taxon>
        <taxon>Methanobacteriati</taxon>
        <taxon>Methanobacteriota</taxon>
        <taxon>Stenosarchaea group</taxon>
        <taxon>Methanomicrobia</taxon>
        <taxon>Methanosarcinales</taxon>
        <taxon>Methanosarcinales incertae sedis</taxon>
        <taxon>GOM Arc I cluster</taxon>
        <taxon>Candidatus Argoarchaeum</taxon>
    </lineage>
</organism>
<sequence length="77" mass="8814">MQRVTIRLPEQQSTMIDWLVGNGEFSSVSEAIRTAIRDMIDQRTEKIKGRLNLVGEMQKTSPESAMTYLINQTKRGE</sequence>
<dbReference type="SUPFAM" id="SSF47598">
    <property type="entry name" value="Ribbon-helix-helix"/>
    <property type="match status" value="1"/>
</dbReference>
<dbReference type="Proteomes" id="UP000634805">
    <property type="component" value="Unassembled WGS sequence"/>
</dbReference>
<accession>A0A811T2G2</accession>